<sequence length="426" mass="45802">MTKYRNLWLAGVSLASAATMSAPAALAAPTPEQVAEAALRAAPVWDGHNDVPEQLRERRKDVLAGFDFRDTTRTADPAKDEQAMHTDLARLRKGHVGAQFWSVYVSAALDDQHAVQATLEQIDVTRRLVAAYPGDLQLATSAADVEKAMKAGRIASLIGMEGGHSIGGSLGVLRQMYALGARYMTLTHFKNTPWADSATDKPEHDGLTDFGRDVVREMQRIGMLVDLSHTSEATMMDTLAVARAPVIFSHSNARAINHHTRNASDTVLKALAANGGIIMVNVFPTYVVEETRQWNAVRAGEKARLEALYIGEPEAAAKGLKDWEAAHPMPRGAIKDVADNIDHIVAVSGIDHVGLGGDFDGVGTTVVGMEDVSTYPALFAELARRGHSQADLEKIASGNMLRVMKAAEAYAAAHRADPPIESPTAF</sequence>
<gene>
    <name evidence="2" type="ORF">ACFFF8_21105</name>
</gene>
<proteinExistence type="predicted"/>
<evidence type="ECO:0000313" key="2">
    <source>
        <dbReference type="EMBL" id="MFC0687087.1"/>
    </source>
</evidence>
<keyword evidence="3" id="KW-1185">Reference proteome</keyword>
<reference evidence="2 3" key="1">
    <citation type="submission" date="2024-09" db="EMBL/GenBank/DDBJ databases">
        <authorList>
            <person name="Sun Q."/>
            <person name="Mori K."/>
        </authorList>
    </citation>
    <scope>NUCLEOTIDE SEQUENCE [LARGE SCALE GENOMIC DNA]</scope>
    <source>
        <strain evidence="2 3">CICC 11035S</strain>
    </source>
</reference>
<comment type="caution">
    <text evidence="2">The sequence shown here is derived from an EMBL/GenBank/DDBJ whole genome shotgun (WGS) entry which is preliminary data.</text>
</comment>
<dbReference type="PROSITE" id="PS51365">
    <property type="entry name" value="RENAL_DIPEPTIDASE_2"/>
    <property type="match status" value="1"/>
</dbReference>
<protein>
    <submittedName>
        <fullName evidence="2">Dipeptidase</fullName>
    </submittedName>
</protein>
<dbReference type="SUPFAM" id="SSF51556">
    <property type="entry name" value="Metallo-dependent hydrolases"/>
    <property type="match status" value="1"/>
</dbReference>
<dbReference type="Gene3D" id="3.20.20.140">
    <property type="entry name" value="Metal-dependent hydrolases"/>
    <property type="match status" value="1"/>
</dbReference>
<name>A0ABV6SEI0_9SPHN</name>
<dbReference type="RefSeq" id="WP_267221153.1">
    <property type="nucleotide sequence ID" value="NZ_JAPCWC010000009.1"/>
</dbReference>
<dbReference type="PANTHER" id="PTHR10443:SF12">
    <property type="entry name" value="DIPEPTIDASE"/>
    <property type="match status" value="1"/>
</dbReference>
<dbReference type="EMBL" id="JBHLTM010000081">
    <property type="protein sequence ID" value="MFC0687087.1"/>
    <property type="molecule type" value="Genomic_DNA"/>
</dbReference>
<dbReference type="PANTHER" id="PTHR10443">
    <property type="entry name" value="MICROSOMAL DIPEPTIDASE"/>
    <property type="match status" value="1"/>
</dbReference>
<evidence type="ECO:0000313" key="3">
    <source>
        <dbReference type="Proteomes" id="UP001589858"/>
    </source>
</evidence>
<dbReference type="InterPro" id="IPR008257">
    <property type="entry name" value="Pept_M19"/>
</dbReference>
<feature type="signal peptide" evidence="1">
    <location>
        <begin position="1"/>
        <end position="27"/>
    </location>
</feature>
<dbReference type="CDD" id="cd01301">
    <property type="entry name" value="rDP_like"/>
    <property type="match status" value="1"/>
</dbReference>
<dbReference type="InterPro" id="IPR032466">
    <property type="entry name" value="Metal_Hydrolase"/>
</dbReference>
<keyword evidence="1" id="KW-0732">Signal</keyword>
<dbReference type="Proteomes" id="UP001589858">
    <property type="component" value="Unassembled WGS sequence"/>
</dbReference>
<evidence type="ECO:0000256" key="1">
    <source>
        <dbReference type="SAM" id="SignalP"/>
    </source>
</evidence>
<organism evidence="2 3">
    <name type="scientific">Novosphingobium clariflavum</name>
    <dbReference type="NCBI Taxonomy" id="2029884"/>
    <lineage>
        <taxon>Bacteria</taxon>
        <taxon>Pseudomonadati</taxon>
        <taxon>Pseudomonadota</taxon>
        <taxon>Alphaproteobacteria</taxon>
        <taxon>Sphingomonadales</taxon>
        <taxon>Sphingomonadaceae</taxon>
        <taxon>Novosphingobium</taxon>
    </lineage>
</organism>
<accession>A0ABV6SEI0</accession>
<dbReference type="Pfam" id="PF01244">
    <property type="entry name" value="Peptidase_M19"/>
    <property type="match status" value="1"/>
</dbReference>
<feature type="chain" id="PRO_5047380810" evidence="1">
    <location>
        <begin position="28"/>
        <end position="426"/>
    </location>
</feature>